<evidence type="ECO:0008006" key="3">
    <source>
        <dbReference type="Google" id="ProtNLM"/>
    </source>
</evidence>
<dbReference type="Proteomes" id="UP000580344">
    <property type="component" value="Unassembled WGS sequence"/>
</dbReference>
<evidence type="ECO:0000313" key="1">
    <source>
        <dbReference type="EMBL" id="NOJ75939.1"/>
    </source>
</evidence>
<evidence type="ECO:0000313" key="2">
    <source>
        <dbReference type="Proteomes" id="UP000580344"/>
    </source>
</evidence>
<reference evidence="1 2" key="1">
    <citation type="submission" date="2020-05" db="EMBL/GenBank/DDBJ databases">
        <title>Tigecycline resistant gene in Empedobacter stercoris.</title>
        <authorList>
            <person name="Chen Y."/>
            <person name="Cheng Y."/>
            <person name="Zhou K."/>
        </authorList>
    </citation>
    <scope>NUCLEOTIDE SEQUENCE [LARGE SCALE GENOMIC DNA]</scope>
    <source>
        <strain evidence="1 2">ES202</strain>
    </source>
</reference>
<dbReference type="EMBL" id="JABFOQ010000019">
    <property type="protein sequence ID" value="NOJ75939.1"/>
    <property type="molecule type" value="Genomic_DNA"/>
</dbReference>
<name>A0ABX1WMS0_9FLAO</name>
<organism evidence="1 2">
    <name type="scientific">Empedobacter stercoris</name>
    <dbReference type="NCBI Taxonomy" id="1628248"/>
    <lineage>
        <taxon>Bacteria</taxon>
        <taxon>Pseudomonadati</taxon>
        <taxon>Bacteroidota</taxon>
        <taxon>Flavobacteriia</taxon>
        <taxon>Flavobacteriales</taxon>
        <taxon>Weeksellaceae</taxon>
        <taxon>Empedobacter</taxon>
    </lineage>
</organism>
<dbReference type="PANTHER" id="PTHR39473">
    <property type="match status" value="1"/>
</dbReference>
<dbReference type="RefSeq" id="WP_171623235.1">
    <property type="nucleotide sequence ID" value="NZ_CBCRZD010000001.1"/>
</dbReference>
<dbReference type="PANTHER" id="PTHR39473:SF1">
    <property type="entry name" value="DINB-LIKE DOMAIN-CONTAINING PROTEIN"/>
    <property type="match status" value="1"/>
</dbReference>
<gene>
    <name evidence="1" type="ORF">HMH06_08870</name>
</gene>
<comment type="caution">
    <text evidence="1">The sequence shown here is derived from an EMBL/GenBank/DDBJ whole genome shotgun (WGS) entry which is preliminary data.</text>
</comment>
<proteinExistence type="predicted"/>
<accession>A0ABX1WMS0</accession>
<keyword evidence="2" id="KW-1185">Reference proteome</keyword>
<protein>
    <recommendedName>
        <fullName evidence="3">DinB family protein</fullName>
    </recommendedName>
</protein>
<sequence length="165" mass="19364">MSIQKTISHSFDEMKSILLQFDDTSFQQELKIISNASVGQHFRHIIEFYSCLLQAQENRCISYDDRQRNHSLENSVVESLTTLNHLKTKIEALDLDITIQLKQNYYGEHFMINTTNYREIMYCFDHSIHHFALIKIAIETHFPTFKIPQNFGIASSTIAFQNQEK</sequence>